<name>A0A928TVG2_UNCKA</name>
<keyword evidence="1" id="KW-0472">Membrane</keyword>
<protein>
    <submittedName>
        <fullName evidence="2">Uncharacterized protein</fullName>
    </submittedName>
</protein>
<dbReference type="EMBL" id="JABTTY010000001">
    <property type="protein sequence ID" value="MBE7525140.1"/>
    <property type="molecule type" value="Genomic_DNA"/>
</dbReference>
<comment type="caution">
    <text evidence="2">The sequence shown here is derived from an EMBL/GenBank/DDBJ whole genome shotgun (WGS) entry which is preliminary data.</text>
</comment>
<dbReference type="AlphaFoldDB" id="A0A928TVG2"/>
<organism evidence="2 3">
    <name type="scientific">candidate division WWE3 bacterium</name>
    <dbReference type="NCBI Taxonomy" id="2053526"/>
    <lineage>
        <taxon>Bacteria</taxon>
        <taxon>Katanobacteria</taxon>
    </lineage>
</organism>
<proteinExistence type="predicted"/>
<evidence type="ECO:0000256" key="1">
    <source>
        <dbReference type="SAM" id="Phobius"/>
    </source>
</evidence>
<evidence type="ECO:0000313" key="3">
    <source>
        <dbReference type="Proteomes" id="UP000710385"/>
    </source>
</evidence>
<accession>A0A928TVG2</accession>
<dbReference type="Proteomes" id="UP000710385">
    <property type="component" value="Unassembled WGS sequence"/>
</dbReference>
<sequence>MEFGADTILGTRMQFSVSKTMGYLGLDLVGGLFLIFSLFLKNEALFCLF</sequence>
<gene>
    <name evidence="2" type="ORF">HS096_01975</name>
</gene>
<keyword evidence="1" id="KW-0812">Transmembrane</keyword>
<keyword evidence="1" id="KW-1133">Transmembrane helix</keyword>
<evidence type="ECO:0000313" key="2">
    <source>
        <dbReference type="EMBL" id="MBE7525140.1"/>
    </source>
</evidence>
<reference evidence="2" key="1">
    <citation type="submission" date="2020-05" db="EMBL/GenBank/DDBJ databases">
        <title>High-Quality Genomes of Partial-Nitritation/Anammox System by Hierarchical Clustering Based Hybrid Assembly.</title>
        <authorList>
            <person name="Liu L."/>
            <person name="Wang Y."/>
            <person name="Che Y."/>
            <person name="Chen Y."/>
            <person name="Xia Y."/>
            <person name="Luo R."/>
            <person name="Cheng S.H."/>
            <person name="Zheng C."/>
            <person name="Zhang T."/>
        </authorList>
    </citation>
    <scope>NUCLEOTIDE SEQUENCE</scope>
    <source>
        <strain evidence="2">H1_PAT1</strain>
    </source>
</reference>
<feature type="transmembrane region" description="Helical" evidence="1">
    <location>
        <begin position="21"/>
        <end position="40"/>
    </location>
</feature>